<dbReference type="EMBL" id="JAACNO010002503">
    <property type="protein sequence ID" value="KAF4132715.1"/>
    <property type="molecule type" value="Genomic_DNA"/>
</dbReference>
<organism evidence="1 2">
    <name type="scientific">Phytophthora infestans</name>
    <name type="common">Potato late blight agent</name>
    <name type="synonym">Botrytis infestans</name>
    <dbReference type="NCBI Taxonomy" id="4787"/>
    <lineage>
        <taxon>Eukaryota</taxon>
        <taxon>Sar</taxon>
        <taxon>Stramenopiles</taxon>
        <taxon>Oomycota</taxon>
        <taxon>Peronosporomycetes</taxon>
        <taxon>Peronosporales</taxon>
        <taxon>Peronosporaceae</taxon>
        <taxon>Phytophthora</taxon>
    </lineage>
</organism>
<dbReference type="AlphaFoldDB" id="A0A8S9TVA7"/>
<proteinExistence type="predicted"/>
<evidence type="ECO:0000313" key="1">
    <source>
        <dbReference type="EMBL" id="KAF4132715.1"/>
    </source>
</evidence>
<dbReference type="Proteomes" id="UP000704712">
    <property type="component" value="Unassembled WGS sequence"/>
</dbReference>
<comment type="caution">
    <text evidence="1">The sequence shown here is derived from an EMBL/GenBank/DDBJ whole genome shotgun (WGS) entry which is preliminary data.</text>
</comment>
<reference evidence="1" key="1">
    <citation type="submission" date="2020-03" db="EMBL/GenBank/DDBJ databases">
        <title>Hybrid Assembly of Korean Phytophthora infestans isolates.</title>
        <authorList>
            <person name="Prokchorchik M."/>
            <person name="Lee Y."/>
            <person name="Seo J."/>
            <person name="Cho J.-H."/>
            <person name="Park Y.-E."/>
            <person name="Jang D.-C."/>
            <person name="Im J.-S."/>
            <person name="Choi J.-G."/>
            <person name="Park H.-J."/>
            <person name="Lee G.-B."/>
            <person name="Lee Y.-G."/>
            <person name="Hong S.-Y."/>
            <person name="Cho K."/>
            <person name="Sohn K.H."/>
        </authorList>
    </citation>
    <scope>NUCLEOTIDE SEQUENCE</scope>
    <source>
        <strain evidence="1">KR_2_A2</strain>
    </source>
</reference>
<name>A0A8S9TVA7_PHYIN</name>
<gene>
    <name evidence="1" type="ORF">GN958_ATG18094</name>
</gene>
<evidence type="ECO:0000313" key="2">
    <source>
        <dbReference type="Proteomes" id="UP000704712"/>
    </source>
</evidence>
<sequence length="68" mass="8020">MPLCVDGHLDVVSEFCSKAALDQLAQQHHKRLEHLYYYKLHHPQAVVEFYRARLVLVQALLPSTWRCF</sequence>
<protein>
    <submittedName>
        <fullName evidence="1">Uncharacterized protein</fullName>
    </submittedName>
</protein>
<accession>A0A8S9TVA7</accession>